<evidence type="ECO:0000256" key="1">
    <source>
        <dbReference type="SAM" id="SignalP"/>
    </source>
</evidence>
<dbReference type="AlphaFoldDB" id="A0A2S8SA43"/>
<sequence>MNPKDRTMRIKGKGSNRLLLPALLAALVAATPGMSSAGGCPPGLAKKAVPCVPPGQAKKFHREEHERIRRGDHIRDYDYHLIRYPDRYGLDPLRTGERYYVVDGQILRVDRDTYEVLDVIRAVSALLD</sequence>
<evidence type="ECO:0000313" key="3">
    <source>
        <dbReference type="Proteomes" id="UP000238338"/>
    </source>
</evidence>
<proteinExistence type="predicted"/>
<gene>
    <name evidence="2" type="ORF">LX70_01466</name>
</gene>
<dbReference type="Proteomes" id="UP000238338">
    <property type="component" value="Unassembled WGS sequence"/>
</dbReference>
<comment type="caution">
    <text evidence="2">The sequence shown here is derived from an EMBL/GenBank/DDBJ whole genome shotgun (WGS) entry which is preliminary data.</text>
</comment>
<feature type="signal peptide" evidence="1">
    <location>
        <begin position="1"/>
        <end position="37"/>
    </location>
</feature>
<dbReference type="RefSeq" id="WP_245884981.1">
    <property type="nucleotide sequence ID" value="NZ_PVEP01000002.1"/>
</dbReference>
<protein>
    <recommendedName>
        <fullName evidence="4">Nickel/cobalt transporter regulator</fullName>
    </recommendedName>
</protein>
<organism evidence="2 3">
    <name type="scientific">Albidovulum denitrificans</name>
    <dbReference type="NCBI Taxonomy" id="404881"/>
    <lineage>
        <taxon>Bacteria</taxon>
        <taxon>Pseudomonadati</taxon>
        <taxon>Pseudomonadota</taxon>
        <taxon>Alphaproteobacteria</taxon>
        <taxon>Rhodobacterales</taxon>
        <taxon>Paracoccaceae</taxon>
        <taxon>Albidovulum</taxon>
    </lineage>
</organism>
<accession>A0A2S8SA43</accession>
<dbReference type="EMBL" id="PVEP01000002">
    <property type="protein sequence ID" value="PQV57660.1"/>
    <property type="molecule type" value="Genomic_DNA"/>
</dbReference>
<reference evidence="2 3" key="1">
    <citation type="submission" date="2018-02" db="EMBL/GenBank/DDBJ databases">
        <title>Genomic Encyclopedia of Archaeal and Bacterial Type Strains, Phase II (KMG-II): from individual species to whole genera.</title>
        <authorList>
            <person name="Goeker M."/>
        </authorList>
    </citation>
    <scope>NUCLEOTIDE SEQUENCE [LARGE SCALE GENOMIC DNA]</scope>
    <source>
        <strain evidence="2 3">DSM 18921</strain>
    </source>
</reference>
<feature type="chain" id="PRO_5015664944" description="Nickel/cobalt transporter regulator" evidence="1">
    <location>
        <begin position="38"/>
        <end position="128"/>
    </location>
</feature>
<evidence type="ECO:0000313" key="2">
    <source>
        <dbReference type="EMBL" id="PQV57660.1"/>
    </source>
</evidence>
<keyword evidence="1" id="KW-0732">Signal</keyword>
<evidence type="ECO:0008006" key="4">
    <source>
        <dbReference type="Google" id="ProtNLM"/>
    </source>
</evidence>
<keyword evidence="3" id="KW-1185">Reference proteome</keyword>
<dbReference type="Gene3D" id="3.10.450.160">
    <property type="entry name" value="inner membrane protein cigr"/>
    <property type="match status" value="1"/>
</dbReference>
<name>A0A2S8SA43_9RHOB</name>